<feature type="transmembrane region" description="Helical" evidence="8">
    <location>
        <begin position="81"/>
        <end position="98"/>
    </location>
</feature>
<evidence type="ECO:0000313" key="10">
    <source>
        <dbReference type="EMBL" id="RAV10118.1"/>
    </source>
</evidence>
<feature type="transmembrane region" description="Helical" evidence="8">
    <location>
        <begin position="128"/>
        <end position="147"/>
    </location>
</feature>
<dbReference type="InterPro" id="IPR050482">
    <property type="entry name" value="Sensor_HK_TwoCompSys"/>
</dbReference>
<keyword evidence="11" id="KW-1185">Reference proteome</keyword>
<keyword evidence="8" id="KW-1133">Transmembrane helix</keyword>
<dbReference type="GO" id="GO:0046983">
    <property type="term" value="F:protein dimerization activity"/>
    <property type="evidence" value="ECO:0007669"/>
    <property type="project" value="InterPro"/>
</dbReference>
<dbReference type="Gene3D" id="3.30.565.10">
    <property type="entry name" value="Histidine kinase-like ATPase, C-terminal domain"/>
    <property type="match status" value="1"/>
</dbReference>
<keyword evidence="6" id="KW-0067">ATP-binding</keyword>
<feature type="transmembrane region" description="Helical" evidence="8">
    <location>
        <begin position="104"/>
        <end position="121"/>
    </location>
</feature>
<keyword evidence="8" id="KW-0812">Transmembrane</keyword>
<evidence type="ECO:0000256" key="5">
    <source>
        <dbReference type="ARBA" id="ARBA00022777"/>
    </source>
</evidence>
<comment type="catalytic activity">
    <reaction evidence="1">
        <text>ATP + protein L-histidine = ADP + protein N-phospho-L-histidine.</text>
        <dbReference type="EC" id="2.7.13.3"/>
    </reaction>
</comment>
<evidence type="ECO:0000256" key="3">
    <source>
        <dbReference type="ARBA" id="ARBA00022679"/>
    </source>
</evidence>
<sequence>MSDKDYSKNQPYEGFRSDTPNVLRDSRLPVLIWVILIYFSVLSYQIPVFPILFEFIIFTCLILIHILLHWYAGSVVDKSPWIYFVTQGFIGWGCALLVPENHSLILVSLLMVLVGQSIGVYPQRLKVLLVCTIYCTLFSFSLVWLGTTEDLSVTLRALIFMMVFVIGYATLFYKQVRVKLRTQLFLRELERAHRKVEELTIANERQRIARDLHDTLAQGLAGLIMQLDAVDAHLENDNKHRAHEIVQLSKAQAKRTLSEARSAIDDLRSYSAEVIEISKAVQDEVEHFSNATGVHISTQLSIPHSVPKLIFEHSLHIIRECLANTAKYANATNVEVVVAARENVIELRITDDGIGFDTKLIGKQSGSYGLIGLYERARIIGGDIKIESGKQGTKVSVRIPLQQEEILI</sequence>
<keyword evidence="5 10" id="KW-0418">Kinase</keyword>
<feature type="transmembrane region" description="Helical" evidence="8">
    <location>
        <begin position="153"/>
        <end position="173"/>
    </location>
</feature>
<dbReference type="EC" id="2.7.13.3" evidence="2"/>
<dbReference type="RefSeq" id="WP_113036334.1">
    <property type="nucleotide sequence ID" value="NZ_QMFB01000045.1"/>
</dbReference>
<gene>
    <name evidence="10" type="ORF">DQG23_38370</name>
</gene>
<evidence type="ECO:0000256" key="4">
    <source>
        <dbReference type="ARBA" id="ARBA00022741"/>
    </source>
</evidence>
<dbReference type="EMBL" id="QMFB01000045">
    <property type="protein sequence ID" value="RAV10118.1"/>
    <property type="molecule type" value="Genomic_DNA"/>
</dbReference>
<keyword evidence="3" id="KW-0808">Transferase</keyword>
<feature type="domain" description="Histidine kinase" evidence="9">
    <location>
        <begin position="316"/>
        <end position="403"/>
    </location>
</feature>
<dbReference type="GO" id="GO:0016020">
    <property type="term" value="C:membrane"/>
    <property type="evidence" value="ECO:0007669"/>
    <property type="project" value="InterPro"/>
</dbReference>
<keyword evidence="8" id="KW-0472">Membrane</keyword>
<dbReference type="Proteomes" id="UP000250369">
    <property type="component" value="Unassembled WGS sequence"/>
</dbReference>
<dbReference type="Gene3D" id="1.20.5.1930">
    <property type="match status" value="1"/>
</dbReference>
<dbReference type="InterPro" id="IPR005467">
    <property type="entry name" value="His_kinase_dom"/>
</dbReference>
<reference evidence="10 11" key="1">
    <citation type="journal article" date="2009" name="Int. J. Syst. Evol. Microbiol.">
        <title>Paenibacillus contaminans sp. nov., isolated from a contaminated laboratory plate.</title>
        <authorList>
            <person name="Chou J.H."/>
            <person name="Lee J.H."/>
            <person name="Lin M.C."/>
            <person name="Chang P.S."/>
            <person name="Arun A.B."/>
            <person name="Young C.C."/>
            <person name="Chen W.M."/>
        </authorList>
    </citation>
    <scope>NUCLEOTIDE SEQUENCE [LARGE SCALE GENOMIC DNA]</scope>
    <source>
        <strain evidence="10 11">CKOBP-6</strain>
    </source>
</reference>
<dbReference type="GO" id="GO:0005524">
    <property type="term" value="F:ATP binding"/>
    <property type="evidence" value="ECO:0007669"/>
    <property type="project" value="UniProtKB-KW"/>
</dbReference>
<evidence type="ECO:0000313" key="11">
    <source>
        <dbReference type="Proteomes" id="UP000250369"/>
    </source>
</evidence>
<dbReference type="PROSITE" id="PS50109">
    <property type="entry name" value="HIS_KIN"/>
    <property type="match status" value="1"/>
</dbReference>
<keyword evidence="7" id="KW-0902">Two-component regulatory system</keyword>
<dbReference type="AlphaFoldDB" id="A0A329LRL9"/>
<dbReference type="InterPro" id="IPR036890">
    <property type="entry name" value="HATPase_C_sf"/>
</dbReference>
<proteinExistence type="predicted"/>
<evidence type="ECO:0000256" key="8">
    <source>
        <dbReference type="SAM" id="Phobius"/>
    </source>
</evidence>
<dbReference type="OrthoDB" id="9781904at2"/>
<accession>A0A329LRL9</accession>
<protein>
    <recommendedName>
        <fullName evidence="2">histidine kinase</fullName>
        <ecNumber evidence="2">2.7.13.3</ecNumber>
    </recommendedName>
</protein>
<feature type="transmembrane region" description="Helical" evidence="8">
    <location>
        <begin position="28"/>
        <end position="46"/>
    </location>
</feature>
<evidence type="ECO:0000259" key="9">
    <source>
        <dbReference type="PROSITE" id="PS50109"/>
    </source>
</evidence>
<feature type="transmembrane region" description="Helical" evidence="8">
    <location>
        <begin position="52"/>
        <end position="72"/>
    </location>
</feature>
<name>A0A329LRL9_9BACL</name>
<comment type="caution">
    <text evidence="10">The sequence shown here is derived from an EMBL/GenBank/DDBJ whole genome shotgun (WGS) entry which is preliminary data.</text>
</comment>
<dbReference type="CDD" id="cd16917">
    <property type="entry name" value="HATPase_UhpB-NarQ-NarX-like"/>
    <property type="match status" value="1"/>
</dbReference>
<evidence type="ECO:0000256" key="2">
    <source>
        <dbReference type="ARBA" id="ARBA00012438"/>
    </source>
</evidence>
<evidence type="ECO:0000256" key="6">
    <source>
        <dbReference type="ARBA" id="ARBA00022840"/>
    </source>
</evidence>
<dbReference type="InterPro" id="IPR011712">
    <property type="entry name" value="Sig_transdc_His_kin_sub3_dim/P"/>
</dbReference>
<dbReference type="InterPro" id="IPR003594">
    <property type="entry name" value="HATPase_dom"/>
</dbReference>
<dbReference type="Pfam" id="PF07730">
    <property type="entry name" value="HisKA_3"/>
    <property type="match status" value="1"/>
</dbReference>
<dbReference type="PANTHER" id="PTHR24421:SF55">
    <property type="entry name" value="SENSOR HISTIDINE KINASE YDFH"/>
    <property type="match status" value="1"/>
</dbReference>
<dbReference type="SMART" id="SM00387">
    <property type="entry name" value="HATPase_c"/>
    <property type="match status" value="1"/>
</dbReference>
<dbReference type="SUPFAM" id="SSF55874">
    <property type="entry name" value="ATPase domain of HSP90 chaperone/DNA topoisomerase II/histidine kinase"/>
    <property type="match status" value="1"/>
</dbReference>
<dbReference type="PANTHER" id="PTHR24421">
    <property type="entry name" value="NITRATE/NITRITE SENSOR PROTEIN NARX-RELATED"/>
    <property type="match status" value="1"/>
</dbReference>
<keyword evidence="4" id="KW-0547">Nucleotide-binding</keyword>
<evidence type="ECO:0000256" key="1">
    <source>
        <dbReference type="ARBA" id="ARBA00000085"/>
    </source>
</evidence>
<dbReference type="GO" id="GO:0000155">
    <property type="term" value="F:phosphorelay sensor kinase activity"/>
    <property type="evidence" value="ECO:0007669"/>
    <property type="project" value="InterPro"/>
</dbReference>
<evidence type="ECO:0000256" key="7">
    <source>
        <dbReference type="ARBA" id="ARBA00023012"/>
    </source>
</evidence>
<dbReference type="Pfam" id="PF02518">
    <property type="entry name" value="HATPase_c"/>
    <property type="match status" value="1"/>
</dbReference>
<organism evidence="10 11">
    <name type="scientific">Paenibacillus contaminans</name>
    <dbReference type="NCBI Taxonomy" id="450362"/>
    <lineage>
        <taxon>Bacteria</taxon>
        <taxon>Bacillati</taxon>
        <taxon>Bacillota</taxon>
        <taxon>Bacilli</taxon>
        <taxon>Bacillales</taxon>
        <taxon>Paenibacillaceae</taxon>
        <taxon>Paenibacillus</taxon>
    </lineage>
</organism>